<gene>
    <name evidence="2" type="ORF">WBA_LOCUS7718</name>
</gene>
<organism evidence="2 3">
    <name type="scientific">Wuchereria bancrofti</name>
    <dbReference type="NCBI Taxonomy" id="6293"/>
    <lineage>
        <taxon>Eukaryota</taxon>
        <taxon>Metazoa</taxon>
        <taxon>Ecdysozoa</taxon>
        <taxon>Nematoda</taxon>
        <taxon>Chromadorea</taxon>
        <taxon>Rhabditida</taxon>
        <taxon>Spirurina</taxon>
        <taxon>Spiruromorpha</taxon>
        <taxon>Filarioidea</taxon>
        <taxon>Onchocercidae</taxon>
        <taxon>Wuchereria</taxon>
    </lineage>
</organism>
<dbReference type="PANTHER" id="PTHR46901">
    <property type="entry name" value="GH04942P"/>
    <property type="match status" value="1"/>
</dbReference>
<feature type="domain" description="DOMON" evidence="1">
    <location>
        <begin position="9"/>
        <end position="142"/>
    </location>
</feature>
<dbReference type="PANTHER" id="PTHR46901:SF3">
    <property type="entry name" value="EGF-LIKE DOMAIN-CONTAINING PROTEIN"/>
    <property type="match status" value="1"/>
</dbReference>
<protein>
    <recommendedName>
        <fullName evidence="1">DOMON domain-containing protein</fullName>
    </recommendedName>
</protein>
<dbReference type="Pfam" id="PF03351">
    <property type="entry name" value="DOMON"/>
    <property type="match status" value="1"/>
</dbReference>
<dbReference type="Proteomes" id="UP000270924">
    <property type="component" value="Unassembled WGS sequence"/>
</dbReference>
<dbReference type="InParanoid" id="A0A3P7FV77"/>
<dbReference type="EMBL" id="UYWW01005739">
    <property type="protein sequence ID" value="VDM14332.1"/>
    <property type="molecule type" value="Genomic_DNA"/>
</dbReference>
<evidence type="ECO:0000313" key="3">
    <source>
        <dbReference type="Proteomes" id="UP000270924"/>
    </source>
</evidence>
<dbReference type="CDD" id="cd09631">
    <property type="entry name" value="DOMON_DOH"/>
    <property type="match status" value="1"/>
</dbReference>
<evidence type="ECO:0000313" key="2">
    <source>
        <dbReference type="EMBL" id="VDM14332.1"/>
    </source>
</evidence>
<dbReference type="PROSITE" id="PS50836">
    <property type="entry name" value="DOMON"/>
    <property type="match status" value="2"/>
</dbReference>
<name>A0A3P7FV77_WUCBA</name>
<dbReference type="AlphaFoldDB" id="A0A3P7FV77"/>
<proteinExistence type="predicted"/>
<accession>A0A3P7FV77</accession>
<evidence type="ECO:0000259" key="1">
    <source>
        <dbReference type="PROSITE" id="PS50836"/>
    </source>
</evidence>
<dbReference type="InterPro" id="IPR045266">
    <property type="entry name" value="DOH_DOMON"/>
</dbReference>
<feature type="domain" description="DOMON" evidence="1">
    <location>
        <begin position="214"/>
        <end position="265"/>
    </location>
</feature>
<feature type="non-terminal residue" evidence="2">
    <location>
        <position position="265"/>
    </location>
</feature>
<sequence length="265" mass="29618">MEMSTLSEQDSPIEENISKLENGNLPAHLSFEIEQPVTVTDTTSNSIDHTMTDKIDDNPMDCFDMVIGVIIDGISQIRDYYSFPQITPQLDEFFGGKDSLTSATAYQQDGITTIIFRKPLKASDQADQTISSKETTVIWAKGAKFTPLSDKSISKNILEKAANSFVNDGSNRGQLVINFFDNMDDELMEYQKLNNKNECFGNFTYPTNCINEKCIYTINWWTDGKKISFSLMALISINHSTGIGFSYDGTIAHSDIIAVNVLNHI</sequence>
<keyword evidence="3" id="KW-1185">Reference proteome</keyword>
<reference evidence="2 3" key="1">
    <citation type="submission" date="2018-11" db="EMBL/GenBank/DDBJ databases">
        <authorList>
            <consortium name="Pathogen Informatics"/>
        </authorList>
    </citation>
    <scope>NUCLEOTIDE SEQUENCE [LARGE SCALE GENOMIC DNA]</scope>
</reference>
<dbReference type="InterPro" id="IPR005018">
    <property type="entry name" value="DOMON_domain"/>
</dbReference>
<dbReference type="OrthoDB" id="188511at2759"/>